<dbReference type="AlphaFoldDB" id="A0AAE0BYK0"/>
<comment type="caution">
    <text evidence="1">The sequence shown here is derived from an EMBL/GenBank/DDBJ whole genome shotgun (WGS) entry which is preliminary data.</text>
</comment>
<sequence length="309" mass="33548">MDEAQGKELDRLAILPVHKAKAAERHYHRVLNVVPDFDKRTELDLLNDSEEEDEGEDVAFSTMVTPQPSEHPEVLAEEKYVPSGRRYLQPEPRRLSLTEIDEAVAVAAAIPLPAETNMAKELRPFQNAVVNPESGELKQYLAAEVQRSAHGVGGAAGGKSTFEHLESLKSPQLALAEYVTGGRVYVAGLNDVGQYGDSTSASRSNGIQVMEVATSCSRISNYNTACAKAIVPCDRGAACCGPSSAAGLDLLSFDFEDPAKQVLECVNELVYDSMRELIEPGSSQAEMHFQATEASDERDGRRALLDLIK</sequence>
<reference evidence="1 2" key="1">
    <citation type="journal article" date="2015" name="Genome Biol. Evol.">
        <title>Comparative Genomics of a Bacterivorous Green Alga Reveals Evolutionary Causalities and Consequences of Phago-Mixotrophic Mode of Nutrition.</title>
        <authorList>
            <person name="Burns J.A."/>
            <person name="Paasch A."/>
            <person name="Narechania A."/>
            <person name="Kim E."/>
        </authorList>
    </citation>
    <scope>NUCLEOTIDE SEQUENCE [LARGE SCALE GENOMIC DNA]</scope>
    <source>
        <strain evidence="1 2">PLY_AMNH</strain>
    </source>
</reference>
<organism evidence="1 2">
    <name type="scientific">Cymbomonas tetramitiformis</name>
    <dbReference type="NCBI Taxonomy" id="36881"/>
    <lineage>
        <taxon>Eukaryota</taxon>
        <taxon>Viridiplantae</taxon>
        <taxon>Chlorophyta</taxon>
        <taxon>Pyramimonadophyceae</taxon>
        <taxon>Pyramimonadales</taxon>
        <taxon>Pyramimonadaceae</taxon>
        <taxon>Cymbomonas</taxon>
    </lineage>
</organism>
<keyword evidence="2" id="KW-1185">Reference proteome</keyword>
<dbReference type="Proteomes" id="UP001190700">
    <property type="component" value="Unassembled WGS sequence"/>
</dbReference>
<evidence type="ECO:0000313" key="1">
    <source>
        <dbReference type="EMBL" id="KAK3245156.1"/>
    </source>
</evidence>
<proteinExistence type="predicted"/>
<accession>A0AAE0BYK0</accession>
<evidence type="ECO:0000313" key="2">
    <source>
        <dbReference type="Proteomes" id="UP001190700"/>
    </source>
</evidence>
<dbReference type="EMBL" id="LGRX02030963">
    <property type="protein sequence ID" value="KAK3245156.1"/>
    <property type="molecule type" value="Genomic_DNA"/>
</dbReference>
<gene>
    <name evidence="1" type="ORF">CYMTET_45259</name>
</gene>
<name>A0AAE0BYK0_9CHLO</name>
<protein>
    <submittedName>
        <fullName evidence="1">Uncharacterized protein</fullName>
    </submittedName>
</protein>